<keyword evidence="1" id="KW-1133">Transmembrane helix</keyword>
<gene>
    <name evidence="2" type="ORF">CLV98_101664</name>
</gene>
<proteinExistence type="predicted"/>
<feature type="transmembrane region" description="Helical" evidence="1">
    <location>
        <begin position="111"/>
        <end position="129"/>
    </location>
</feature>
<sequence length="232" mass="25402">MIGASPLPGSTPPPCTLQHSDGLSKHIIRILGVEAYGNESIETPSKIGEKTPVLGRPKIFYLYANGTGSAPLSTGDTQRPSPPHTNTFIFHLITNCLIFYLLLDSTRIKKAIVYPILVLTVVSLGISVGDGLDRTTSKIFLIQSIAMVFLCMLYSKQRLSKKPFISSSLPSAFWFCVSAAFYFGGKRFITGLVDTLLPHNMAIARSFYDAGYIFNDLYMLVLIGIALSQNLD</sequence>
<feature type="transmembrane region" description="Helical" evidence="1">
    <location>
        <begin position="135"/>
        <end position="155"/>
    </location>
</feature>
<feature type="transmembrane region" description="Helical" evidence="1">
    <location>
        <begin position="88"/>
        <end position="104"/>
    </location>
</feature>
<reference evidence="2 3" key="1">
    <citation type="submission" date="2018-03" db="EMBL/GenBank/DDBJ databases">
        <title>Genomic Encyclopedia of Archaeal and Bacterial Type Strains, Phase II (KMG-II): from individual species to whole genera.</title>
        <authorList>
            <person name="Goeker M."/>
        </authorList>
    </citation>
    <scope>NUCLEOTIDE SEQUENCE [LARGE SCALE GENOMIC DNA]</scope>
    <source>
        <strain evidence="2 3">DSM 100346</strain>
    </source>
</reference>
<evidence type="ECO:0000313" key="3">
    <source>
        <dbReference type="Proteomes" id="UP000245880"/>
    </source>
</evidence>
<keyword evidence="1" id="KW-0472">Membrane</keyword>
<feature type="transmembrane region" description="Helical" evidence="1">
    <location>
        <begin position="205"/>
        <end position="227"/>
    </location>
</feature>
<comment type="caution">
    <text evidence="2">The sequence shown here is derived from an EMBL/GenBank/DDBJ whole genome shotgun (WGS) entry which is preliminary data.</text>
</comment>
<keyword evidence="3" id="KW-1185">Reference proteome</keyword>
<name>A0A316AUV3_9BACT</name>
<organism evidence="2 3">
    <name type="scientific">Dyadobacter jejuensis</name>
    <dbReference type="NCBI Taxonomy" id="1082580"/>
    <lineage>
        <taxon>Bacteria</taxon>
        <taxon>Pseudomonadati</taxon>
        <taxon>Bacteroidota</taxon>
        <taxon>Cytophagia</taxon>
        <taxon>Cytophagales</taxon>
        <taxon>Spirosomataceae</taxon>
        <taxon>Dyadobacter</taxon>
    </lineage>
</organism>
<evidence type="ECO:0000256" key="1">
    <source>
        <dbReference type="SAM" id="Phobius"/>
    </source>
</evidence>
<accession>A0A316AUV3</accession>
<dbReference type="Proteomes" id="UP000245880">
    <property type="component" value="Unassembled WGS sequence"/>
</dbReference>
<protein>
    <submittedName>
        <fullName evidence="2">Uncharacterized protein</fullName>
    </submittedName>
</protein>
<evidence type="ECO:0000313" key="2">
    <source>
        <dbReference type="EMBL" id="PWJ60480.1"/>
    </source>
</evidence>
<dbReference type="EMBL" id="QGDT01000001">
    <property type="protein sequence ID" value="PWJ60480.1"/>
    <property type="molecule type" value="Genomic_DNA"/>
</dbReference>
<keyword evidence="1" id="KW-0812">Transmembrane</keyword>
<dbReference type="AlphaFoldDB" id="A0A316AUV3"/>
<feature type="transmembrane region" description="Helical" evidence="1">
    <location>
        <begin position="167"/>
        <end position="185"/>
    </location>
</feature>